<dbReference type="Pfam" id="PF12079">
    <property type="entry name" value="DUF3558"/>
    <property type="match status" value="1"/>
</dbReference>
<evidence type="ECO:0000313" key="1">
    <source>
        <dbReference type="EMBL" id="MEV0710111.1"/>
    </source>
</evidence>
<accession>A0ABV3FXH6</accession>
<dbReference type="EMBL" id="JBFAKC010000009">
    <property type="protein sequence ID" value="MEV0710111.1"/>
    <property type="molecule type" value="Genomic_DNA"/>
</dbReference>
<proteinExistence type="predicted"/>
<name>A0ABV3FXH6_9NOCA</name>
<dbReference type="RefSeq" id="WP_357785873.1">
    <property type="nucleotide sequence ID" value="NZ_JBFAKC010000009.1"/>
</dbReference>
<comment type="caution">
    <text evidence="1">The sequence shown here is derived from an EMBL/GenBank/DDBJ whole genome shotgun (WGS) entry which is preliminary data.</text>
</comment>
<evidence type="ECO:0000313" key="2">
    <source>
        <dbReference type="Proteomes" id="UP001551695"/>
    </source>
</evidence>
<keyword evidence="2" id="KW-1185">Reference proteome</keyword>
<dbReference type="InterPro" id="IPR024520">
    <property type="entry name" value="DUF3558"/>
</dbReference>
<reference evidence="1 2" key="1">
    <citation type="submission" date="2024-06" db="EMBL/GenBank/DDBJ databases">
        <title>The Natural Products Discovery Center: Release of the First 8490 Sequenced Strains for Exploring Actinobacteria Biosynthetic Diversity.</title>
        <authorList>
            <person name="Kalkreuter E."/>
            <person name="Kautsar S.A."/>
            <person name="Yang D."/>
            <person name="Bader C.D."/>
            <person name="Teijaro C.N."/>
            <person name="Fluegel L."/>
            <person name="Davis C.M."/>
            <person name="Simpson J.R."/>
            <person name="Lauterbach L."/>
            <person name="Steele A.D."/>
            <person name="Gui C."/>
            <person name="Meng S."/>
            <person name="Li G."/>
            <person name="Viehrig K."/>
            <person name="Ye F."/>
            <person name="Su P."/>
            <person name="Kiefer A.F."/>
            <person name="Nichols A."/>
            <person name="Cepeda A.J."/>
            <person name="Yan W."/>
            <person name="Fan B."/>
            <person name="Jiang Y."/>
            <person name="Adhikari A."/>
            <person name="Zheng C.-J."/>
            <person name="Schuster L."/>
            <person name="Cowan T.M."/>
            <person name="Smanski M.J."/>
            <person name="Chevrette M.G."/>
            <person name="De Carvalho L.P.S."/>
            <person name="Shen B."/>
        </authorList>
    </citation>
    <scope>NUCLEOTIDE SEQUENCE [LARGE SCALE GENOMIC DNA]</scope>
    <source>
        <strain evidence="1 2">NPDC050403</strain>
    </source>
</reference>
<dbReference type="Proteomes" id="UP001551695">
    <property type="component" value="Unassembled WGS sequence"/>
</dbReference>
<protein>
    <submittedName>
        <fullName evidence="1">DUF3558 domain-containing protein</fullName>
    </submittedName>
</protein>
<gene>
    <name evidence="1" type="ORF">AB0I48_21320</name>
</gene>
<sequence length="171" mass="17811">MAVLGAMSLVAGCGTDSAGKATPSTSTDTSTATAALWDPCTAIPDSVLLKVGVDPATEKSGVGGIEEPGFKICSWNNDDFSIGIFSTNHSVDEFENKPDNTQLRDVSVAGRSAVEHRLASDRFDEVCGLIVPADQGAVQILLRNRSSSKNVVAPCDRVATVGSQVVPTFPE</sequence>
<organism evidence="1 2">
    <name type="scientific">Nocardia aurea</name>
    <dbReference type="NCBI Taxonomy" id="2144174"/>
    <lineage>
        <taxon>Bacteria</taxon>
        <taxon>Bacillati</taxon>
        <taxon>Actinomycetota</taxon>
        <taxon>Actinomycetes</taxon>
        <taxon>Mycobacteriales</taxon>
        <taxon>Nocardiaceae</taxon>
        <taxon>Nocardia</taxon>
    </lineage>
</organism>